<dbReference type="RefSeq" id="WP_115855028.1">
    <property type="nucleotide sequence ID" value="NZ_QRDJ01000008.1"/>
</dbReference>
<evidence type="ECO:0000256" key="1">
    <source>
        <dbReference type="ARBA" id="ARBA00001946"/>
    </source>
</evidence>
<dbReference type="AlphaFoldDB" id="A0A3D9DUM0"/>
<evidence type="ECO:0000259" key="3">
    <source>
        <dbReference type="PROSITE" id="PS51462"/>
    </source>
</evidence>
<comment type="caution">
    <text evidence="4">The sequence shown here is derived from an EMBL/GenBank/DDBJ whole genome shotgun (WGS) entry which is preliminary data.</text>
</comment>
<organism evidence="4 5">
    <name type="scientific">Kushneria indalinina DSM 14324</name>
    <dbReference type="NCBI Taxonomy" id="1122140"/>
    <lineage>
        <taxon>Bacteria</taxon>
        <taxon>Pseudomonadati</taxon>
        <taxon>Pseudomonadota</taxon>
        <taxon>Gammaproteobacteria</taxon>
        <taxon>Oceanospirillales</taxon>
        <taxon>Halomonadaceae</taxon>
        <taxon>Kushneria</taxon>
    </lineage>
</organism>
<dbReference type="OrthoDB" id="8594221at2"/>
<sequence>MSRFLPHVTVAAVVVDRERFLLIEERDRLGAAGAPTVFNQPAGHLESGESLIEAVHRETREESGWEIILDGYLGLYINTAPNGVVYHSHTFLARPVQRVTETLDEGIFGIDWYRPAQIETLEHAGRLRSPLVAKRIHDALEGRAYPLDLIRDLNHPQRAS</sequence>
<keyword evidence="5" id="KW-1185">Reference proteome</keyword>
<feature type="domain" description="Nudix hydrolase" evidence="3">
    <location>
        <begin position="5"/>
        <end position="135"/>
    </location>
</feature>
<dbReference type="InterPro" id="IPR000086">
    <property type="entry name" value="NUDIX_hydrolase_dom"/>
</dbReference>
<dbReference type="EMBL" id="QRDJ01000008">
    <property type="protein sequence ID" value="REC94456.1"/>
    <property type="molecule type" value="Genomic_DNA"/>
</dbReference>
<comment type="cofactor">
    <cofactor evidence="1">
        <name>Mg(2+)</name>
        <dbReference type="ChEBI" id="CHEBI:18420"/>
    </cofactor>
</comment>
<reference evidence="4 5" key="1">
    <citation type="submission" date="2018-07" db="EMBL/GenBank/DDBJ databases">
        <title>Genomic Encyclopedia of Type Strains, Phase IV (KMG-IV): sequencing the most valuable type-strain genomes for metagenomic binning, comparative biology and taxonomic classification.</title>
        <authorList>
            <person name="Goeker M."/>
        </authorList>
    </citation>
    <scope>NUCLEOTIDE SEQUENCE [LARGE SCALE GENOMIC DNA]</scope>
    <source>
        <strain evidence="4 5">DSM 14324</strain>
    </source>
</reference>
<dbReference type="PANTHER" id="PTHR43046:SF14">
    <property type="entry name" value="MUTT_NUDIX FAMILY PROTEIN"/>
    <property type="match status" value="1"/>
</dbReference>
<dbReference type="GO" id="GO:0016787">
    <property type="term" value="F:hydrolase activity"/>
    <property type="evidence" value="ECO:0007669"/>
    <property type="project" value="UniProtKB-KW"/>
</dbReference>
<keyword evidence="2" id="KW-0378">Hydrolase</keyword>
<dbReference type="Pfam" id="PF00293">
    <property type="entry name" value="NUDIX"/>
    <property type="match status" value="1"/>
</dbReference>
<dbReference type="PANTHER" id="PTHR43046">
    <property type="entry name" value="GDP-MANNOSE MANNOSYL HYDROLASE"/>
    <property type="match status" value="1"/>
</dbReference>
<dbReference type="Proteomes" id="UP000256334">
    <property type="component" value="Unassembled WGS sequence"/>
</dbReference>
<gene>
    <name evidence="4" type="ORF">C8D72_2828</name>
</gene>
<evidence type="ECO:0000313" key="5">
    <source>
        <dbReference type="Proteomes" id="UP000256334"/>
    </source>
</evidence>
<protein>
    <submittedName>
        <fullName evidence="4">NUDIX domain-containing protein</fullName>
    </submittedName>
</protein>
<name>A0A3D9DUM0_9GAMM</name>
<accession>A0A3D9DUM0</accession>
<evidence type="ECO:0000313" key="4">
    <source>
        <dbReference type="EMBL" id="REC94456.1"/>
    </source>
</evidence>
<dbReference type="PROSITE" id="PS51462">
    <property type="entry name" value="NUDIX"/>
    <property type="match status" value="1"/>
</dbReference>
<dbReference type="InterPro" id="IPR015797">
    <property type="entry name" value="NUDIX_hydrolase-like_dom_sf"/>
</dbReference>
<proteinExistence type="predicted"/>
<dbReference type="InterPro" id="IPR020084">
    <property type="entry name" value="NUDIX_hydrolase_CS"/>
</dbReference>
<dbReference type="SUPFAM" id="SSF55811">
    <property type="entry name" value="Nudix"/>
    <property type="match status" value="1"/>
</dbReference>
<evidence type="ECO:0000256" key="2">
    <source>
        <dbReference type="ARBA" id="ARBA00022801"/>
    </source>
</evidence>
<dbReference type="Gene3D" id="3.90.79.10">
    <property type="entry name" value="Nucleoside Triphosphate Pyrophosphohydrolase"/>
    <property type="match status" value="1"/>
</dbReference>
<dbReference type="PROSITE" id="PS00893">
    <property type="entry name" value="NUDIX_BOX"/>
    <property type="match status" value="1"/>
</dbReference>